<evidence type="ECO:0000313" key="2">
    <source>
        <dbReference type="WBParaSite" id="jg21303"/>
    </source>
</evidence>
<name>A0A915DNG9_9BILA</name>
<protein>
    <submittedName>
        <fullName evidence="2">ISXO2-like transposase domain-containing protein</fullName>
    </submittedName>
</protein>
<keyword evidence="1" id="KW-1185">Reference proteome</keyword>
<sequence>MKLFDLVRKVHDEKSAVEFLQNHGIVQTEMTCGNFHKMKLKFGQQVQWTCRTGNCKQKNPRIGLRVNNWLETTRLPVHKIILFIYCWCYKLTSCDFCERELEISREAVVDYNSFLRERLLAYDLGYTVEIDESVFSRRKNNAGRVLPQQWIFGGICRETRERFLVLVPDRKAATLLPIIRERIAEGSTIISGTFLV</sequence>
<dbReference type="Proteomes" id="UP000887574">
    <property type="component" value="Unplaced"/>
</dbReference>
<evidence type="ECO:0000313" key="1">
    <source>
        <dbReference type="Proteomes" id="UP000887574"/>
    </source>
</evidence>
<reference evidence="2" key="1">
    <citation type="submission" date="2022-11" db="UniProtKB">
        <authorList>
            <consortium name="WormBaseParasite"/>
        </authorList>
    </citation>
    <scope>IDENTIFICATION</scope>
</reference>
<dbReference type="PANTHER" id="PTHR47163:SF2">
    <property type="entry name" value="SI:DKEY-17M8.2"/>
    <property type="match status" value="1"/>
</dbReference>
<organism evidence="1 2">
    <name type="scientific">Ditylenchus dipsaci</name>
    <dbReference type="NCBI Taxonomy" id="166011"/>
    <lineage>
        <taxon>Eukaryota</taxon>
        <taxon>Metazoa</taxon>
        <taxon>Ecdysozoa</taxon>
        <taxon>Nematoda</taxon>
        <taxon>Chromadorea</taxon>
        <taxon>Rhabditida</taxon>
        <taxon>Tylenchina</taxon>
        <taxon>Tylenchomorpha</taxon>
        <taxon>Sphaerularioidea</taxon>
        <taxon>Anguinidae</taxon>
        <taxon>Anguininae</taxon>
        <taxon>Ditylenchus</taxon>
    </lineage>
</organism>
<proteinExistence type="predicted"/>
<dbReference type="PANTHER" id="PTHR47163">
    <property type="entry name" value="DDE_TNP_IS1595 DOMAIN-CONTAINING PROTEIN"/>
    <property type="match status" value="1"/>
</dbReference>
<dbReference type="InterPro" id="IPR053164">
    <property type="entry name" value="IS1016-like_transposase"/>
</dbReference>
<dbReference type="WBParaSite" id="jg21303">
    <property type="protein sequence ID" value="jg21303"/>
    <property type="gene ID" value="jg21303"/>
</dbReference>
<accession>A0A915DNG9</accession>
<dbReference type="AlphaFoldDB" id="A0A915DNG9"/>